<comment type="caution">
    <text evidence="1">The sequence shown here is derived from an EMBL/GenBank/DDBJ whole genome shotgun (WGS) entry which is preliminary data.</text>
</comment>
<reference evidence="1 2" key="1">
    <citation type="submission" date="2019-02" db="EMBL/GenBank/DDBJ databases">
        <title>Deep-cultivation of Planctomycetes and their phenomic and genomic characterization uncovers novel biology.</title>
        <authorList>
            <person name="Wiegand S."/>
            <person name="Jogler M."/>
            <person name="Boedeker C."/>
            <person name="Pinto D."/>
            <person name="Vollmers J."/>
            <person name="Rivas-Marin E."/>
            <person name="Kohn T."/>
            <person name="Peeters S.H."/>
            <person name="Heuer A."/>
            <person name="Rast P."/>
            <person name="Oberbeckmann S."/>
            <person name="Bunk B."/>
            <person name="Jeske O."/>
            <person name="Meyerdierks A."/>
            <person name="Storesund J.E."/>
            <person name="Kallscheuer N."/>
            <person name="Luecker S."/>
            <person name="Lage O.M."/>
            <person name="Pohl T."/>
            <person name="Merkel B.J."/>
            <person name="Hornburger P."/>
            <person name="Mueller R.-W."/>
            <person name="Bruemmer F."/>
            <person name="Labrenz M."/>
            <person name="Spormann A.M."/>
            <person name="Op Den Camp H."/>
            <person name="Overmann J."/>
            <person name="Amann R."/>
            <person name="Jetten M.S.M."/>
            <person name="Mascher T."/>
            <person name="Medema M.H."/>
            <person name="Devos D.P."/>
            <person name="Kaster A.-K."/>
            <person name="Ovreas L."/>
            <person name="Rohde M."/>
            <person name="Galperin M.Y."/>
            <person name="Jogler C."/>
        </authorList>
    </citation>
    <scope>NUCLEOTIDE SEQUENCE [LARGE SCALE GENOMIC DNA]</scope>
    <source>
        <strain evidence="1 2">Poly59</strain>
    </source>
</reference>
<name>A0A5C6F1U5_9BACT</name>
<evidence type="ECO:0000313" key="1">
    <source>
        <dbReference type="EMBL" id="TWU55222.1"/>
    </source>
</evidence>
<keyword evidence="1" id="KW-0012">Acyltransferase</keyword>
<evidence type="ECO:0000313" key="2">
    <source>
        <dbReference type="Proteomes" id="UP000317977"/>
    </source>
</evidence>
<dbReference type="Pfam" id="PF00132">
    <property type="entry name" value="Hexapep"/>
    <property type="match status" value="1"/>
</dbReference>
<dbReference type="InterPro" id="IPR001451">
    <property type="entry name" value="Hexapep"/>
</dbReference>
<dbReference type="GO" id="GO:0016746">
    <property type="term" value="F:acyltransferase activity"/>
    <property type="evidence" value="ECO:0007669"/>
    <property type="project" value="UniProtKB-KW"/>
</dbReference>
<dbReference type="InterPro" id="IPR051159">
    <property type="entry name" value="Hexapeptide_acetyltransf"/>
</dbReference>
<proteinExistence type="predicted"/>
<dbReference type="InterPro" id="IPR011004">
    <property type="entry name" value="Trimer_LpxA-like_sf"/>
</dbReference>
<sequence>MGDCVYLASYVHIWGGGGVEIGNNVMIGTHSSITSITHDYRSVKPMTETIVSSPVRIGNDVWIGSNVTVLPGVTINDGAVIGAGAVVTHDVLARTIVVGVPARKLRSRNA</sequence>
<accession>A0A5C6F1U5</accession>
<gene>
    <name evidence="1" type="ORF">Poly59_15190</name>
</gene>
<dbReference type="CDD" id="cd04647">
    <property type="entry name" value="LbH_MAT_like"/>
    <property type="match status" value="1"/>
</dbReference>
<dbReference type="SUPFAM" id="SSF51161">
    <property type="entry name" value="Trimeric LpxA-like enzymes"/>
    <property type="match status" value="1"/>
</dbReference>
<dbReference type="PANTHER" id="PTHR23416">
    <property type="entry name" value="SIALIC ACID SYNTHASE-RELATED"/>
    <property type="match status" value="1"/>
</dbReference>
<organism evidence="1 2">
    <name type="scientific">Rubripirellula reticaptiva</name>
    <dbReference type="NCBI Taxonomy" id="2528013"/>
    <lineage>
        <taxon>Bacteria</taxon>
        <taxon>Pseudomonadati</taxon>
        <taxon>Planctomycetota</taxon>
        <taxon>Planctomycetia</taxon>
        <taxon>Pirellulales</taxon>
        <taxon>Pirellulaceae</taxon>
        <taxon>Rubripirellula</taxon>
    </lineage>
</organism>
<protein>
    <submittedName>
        <fullName evidence="1">Putative acetyltransferase</fullName>
        <ecNumber evidence="1">2.3.1.-</ecNumber>
    </submittedName>
</protein>
<keyword evidence="1" id="KW-0808">Transferase</keyword>
<dbReference type="AlphaFoldDB" id="A0A5C6F1U5"/>
<dbReference type="PANTHER" id="PTHR23416:SF78">
    <property type="entry name" value="LIPOPOLYSACCHARIDE BIOSYNTHESIS O-ACETYL TRANSFERASE WBBJ-RELATED"/>
    <property type="match status" value="1"/>
</dbReference>
<keyword evidence="2" id="KW-1185">Reference proteome</keyword>
<dbReference type="Proteomes" id="UP000317977">
    <property type="component" value="Unassembled WGS sequence"/>
</dbReference>
<dbReference type="EMBL" id="SJPX01000002">
    <property type="protein sequence ID" value="TWU55222.1"/>
    <property type="molecule type" value="Genomic_DNA"/>
</dbReference>
<dbReference type="EC" id="2.3.1.-" evidence="1"/>
<dbReference type="Gene3D" id="2.160.10.10">
    <property type="entry name" value="Hexapeptide repeat proteins"/>
    <property type="match status" value="1"/>
</dbReference>